<keyword evidence="4" id="KW-0406">Ion transport</keyword>
<dbReference type="GO" id="GO:0008273">
    <property type="term" value="F:calcium, potassium:sodium antiporter activity"/>
    <property type="evidence" value="ECO:0007669"/>
    <property type="project" value="TreeGrafter"/>
</dbReference>
<evidence type="ECO:0000256" key="4">
    <source>
        <dbReference type="ARBA" id="ARBA00022568"/>
    </source>
</evidence>
<keyword evidence="5" id="KW-0812">Transmembrane</keyword>
<keyword evidence="6" id="KW-1133">Transmembrane helix</keyword>
<dbReference type="OrthoDB" id="2127281at2759"/>
<protein>
    <recommendedName>
        <fullName evidence="8">Sodium/calcium exchanger membrane region domain-containing protein</fullName>
    </recommendedName>
</protein>
<dbReference type="PANTHER" id="PTHR10846">
    <property type="entry name" value="SODIUM/POTASSIUM/CALCIUM EXCHANGER"/>
    <property type="match status" value="1"/>
</dbReference>
<evidence type="ECO:0000313" key="9">
    <source>
        <dbReference type="EMBL" id="CAD7237623.1"/>
    </source>
</evidence>
<dbReference type="GO" id="GO:0005262">
    <property type="term" value="F:calcium channel activity"/>
    <property type="evidence" value="ECO:0007669"/>
    <property type="project" value="TreeGrafter"/>
</dbReference>
<name>A0A7R8WYE4_9CRUS</name>
<evidence type="ECO:0000256" key="6">
    <source>
        <dbReference type="ARBA" id="ARBA00022989"/>
    </source>
</evidence>
<comment type="similarity">
    <text evidence="2">Belongs to the Ca(2+):cation antiporter (CaCA) (TC 2.A.19) family. SLC24A subfamily.</text>
</comment>
<dbReference type="InterPro" id="IPR004481">
    <property type="entry name" value="K/Na/Ca-exchanger"/>
</dbReference>
<feature type="domain" description="Sodium/calcium exchanger membrane region" evidence="8">
    <location>
        <begin position="156"/>
        <end position="234"/>
    </location>
</feature>
<sequence>MINRVAFILCSLFVYLLFAVGFLLLIKGADWLIEGAADIARKFRIPEIVIGLTVVAFGTSAPELAVNIIASVNGNNGLAIGNIVGSNIANILLILGVSGTITSLSVQKNTVWREIPFSLFAALLLGFLVNDQISGGKNNLTEELPEADDARPMWKSVSMLLIGLAGLVIGGQWIVDGAVSLARLFGYSESFVGFTIVAIGTSLPELATAVVAVRKGNTDLAIGNVIGSNIFNTFW</sequence>
<gene>
    <name evidence="9" type="ORF">CTOB1V02_LOCUS15438</name>
</gene>
<dbReference type="InterPro" id="IPR044880">
    <property type="entry name" value="NCX_ion-bd_dom_sf"/>
</dbReference>
<evidence type="ECO:0000259" key="8">
    <source>
        <dbReference type="Pfam" id="PF01699"/>
    </source>
</evidence>
<dbReference type="GO" id="GO:0005886">
    <property type="term" value="C:plasma membrane"/>
    <property type="evidence" value="ECO:0007669"/>
    <property type="project" value="TreeGrafter"/>
</dbReference>
<dbReference type="Pfam" id="PF01699">
    <property type="entry name" value="Na_Ca_ex"/>
    <property type="match status" value="2"/>
</dbReference>
<dbReference type="EMBL" id="OB690134">
    <property type="protein sequence ID" value="CAD7237623.1"/>
    <property type="molecule type" value="Genomic_DNA"/>
</dbReference>
<dbReference type="GO" id="GO:0006874">
    <property type="term" value="P:intracellular calcium ion homeostasis"/>
    <property type="evidence" value="ECO:0007669"/>
    <property type="project" value="TreeGrafter"/>
</dbReference>
<keyword evidence="4" id="KW-0813">Transport</keyword>
<accession>A0A7R8WYE4</accession>
<feature type="domain" description="Sodium/calcium exchanger membrane region" evidence="8">
    <location>
        <begin position="15"/>
        <end position="128"/>
    </location>
</feature>
<keyword evidence="4" id="KW-0109">Calcium transport</keyword>
<feature type="non-terminal residue" evidence="9">
    <location>
        <position position="1"/>
    </location>
</feature>
<dbReference type="PANTHER" id="PTHR10846:SF8">
    <property type="entry name" value="INNER MEMBRANE PROTEIN YRBG"/>
    <property type="match status" value="1"/>
</dbReference>
<dbReference type="AlphaFoldDB" id="A0A7R8WYE4"/>
<organism evidence="9">
    <name type="scientific">Cyprideis torosa</name>
    <dbReference type="NCBI Taxonomy" id="163714"/>
    <lineage>
        <taxon>Eukaryota</taxon>
        <taxon>Metazoa</taxon>
        <taxon>Ecdysozoa</taxon>
        <taxon>Arthropoda</taxon>
        <taxon>Crustacea</taxon>
        <taxon>Oligostraca</taxon>
        <taxon>Ostracoda</taxon>
        <taxon>Podocopa</taxon>
        <taxon>Podocopida</taxon>
        <taxon>Cytherocopina</taxon>
        <taxon>Cytheroidea</taxon>
        <taxon>Cytherideidae</taxon>
        <taxon>Cyprideis</taxon>
    </lineage>
</organism>
<dbReference type="InterPro" id="IPR004837">
    <property type="entry name" value="NaCa_Exmemb"/>
</dbReference>
<keyword evidence="3" id="KW-0050">Antiport</keyword>
<reference evidence="9" key="1">
    <citation type="submission" date="2020-11" db="EMBL/GenBank/DDBJ databases">
        <authorList>
            <person name="Tran Van P."/>
        </authorList>
    </citation>
    <scope>NUCLEOTIDE SEQUENCE</scope>
</reference>
<evidence type="ECO:0000256" key="3">
    <source>
        <dbReference type="ARBA" id="ARBA00022449"/>
    </source>
</evidence>
<keyword evidence="7" id="KW-0472">Membrane</keyword>
<proteinExistence type="inferred from homology"/>
<evidence type="ECO:0000256" key="1">
    <source>
        <dbReference type="ARBA" id="ARBA00004141"/>
    </source>
</evidence>
<evidence type="ECO:0000256" key="7">
    <source>
        <dbReference type="ARBA" id="ARBA00023136"/>
    </source>
</evidence>
<evidence type="ECO:0000256" key="2">
    <source>
        <dbReference type="ARBA" id="ARBA00005364"/>
    </source>
</evidence>
<dbReference type="Gene3D" id="1.20.1420.30">
    <property type="entry name" value="NCX, central ion-binding region"/>
    <property type="match status" value="1"/>
</dbReference>
<keyword evidence="4" id="KW-0106">Calcium</keyword>
<comment type="subcellular location">
    <subcellularLocation>
        <location evidence="1">Membrane</location>
        <topology evidence="1">Multi-pass membrane protein</topology>
    </subcellularLocation>
</comment>
<evidence type="ECO:0000256" key="5">
    <source>
        <dbReference type="ARBA" id="ARBA00022692"/>
    </source>
</evidence>